<feature type="domain" description="ABC transmembrane type-1" evidence="8">
    <location>
        <begin position="101"/>
        <end position="290"/>
    </location>
</feature>
<evidence type="ECO:0000256" key="3">
    <source>
        <dbReference type="ARBA" id="ARBA00022475"/>
    </source>
</evidence>
<feature type="transmembrane region" description="Helical" evidence="7">
    <location>
        <begin position="142"/>
        <end position="175"/>
    </location>
</feature>
<dbReference type="InterPro" id="IPR035906">
    <property type="entry name" value="MetI-like_sf"/>
</dbReference>
<dbReference type="PROSITE" id="PS50928">
    <property type="entry name" value="ABC_TM1"/>
    <property type="match status" value="1"/>
</dbReference>
<dbReference type="AlphaFoldDB" id="A0A831TGU7"/>
<comment type="subcellular location">
    <subcellularLocation>
        <location evidence="1 7">Cell membrane</location>
        <topology evidence="1 7">Multi-pass membrane protein</topology>
    </subcellularLocation>
</comment>
<dbReference type="GO" id="GO:0005886">
    <property type="term" value="C:plasma membrane"/>
    <property type="evidence" value="ECO:0007669"/>
    <property type="project" value="UniProtKB-SubCell"/>
</dbReference>
<name>A0A831TGU7_9BACT</name>
<dbReference type="InterPro" id="IPR050366">
    <property type="entry name" value="BP-dependent_transpt_permease"/>
</dbReference>
<dbReference type="PANTHER" id="PTHR43386">
    <property type="entry name" value="OLIGOPEPTIDE TRANSPORT SYSTEM PERMEASE PROTEIN APPC"/>
    <property type="match status" value="1"/>
</dbReference>
<evidence type="ECO:0000313" key="9">
    <source>
        <dbReference type="EMBL" id="HEG90873.1"/>
    </source>
</evidence>
<feature type="transmembrane region" description="Helical" evidence="7">
    <location>
        <begin position="267"/>
        <end position="290"/>
    </location>
</feature>
<sequence length="306" mass="33016">MAREPGVVPAQVAHDRLAALAEQRRVAAGSRFWRRLRAERKAMLGLLLVGVLALLAVFGPAIAPYHPDADDFGLFQPPSLSHPMGTDSFGRDLLSRMIVGTRISFTIGILAALSAMVTGVLLGLLAGFYGRWVDSLIMRFIDLLWAFPVIVLTVGMVAIFGAGARNVVIAIALAYLDDFARVVRAEVLRLREEDFTLAARAVGAGNLRIMFRHILPNTAAPIIVQTTFAVGLGILAESGLTFLGLGVDPSTPTWGLALNEGRDFVRQAWWISVFPGLAIMLTVLSLNLFGDGLRDALDVRTVSEAE</sequence>
<keyword evidence="2 7" id="KW-0813">Transport</keyword>
<dbReference type="CDD" id="cd06261">
    <property type="entry name" value="TM_PBP2"/>
    <property type="match status" value="1"/>
</dbReference>
<comment type="similarity">
    <text evidence="7">Belongs to the binding-protein-dependent transport system permease family.</text>
</comment>
<proteinExistence type="inferred from homology"/>
<keyword evidence="6 7" id="KW-0472">Membrane</keyword>
<dbReference type="PANTHER" id="PTHR43386:SF1">
    <property type="entry name" value="D,D-DIPEPTIDE TRANSPORT SYSTEM PERMEASE PROTEIN DDPC-RELATED"/>
    <property type="match status" value="1"/>
</dbReference>
<evidence type="ECO:0000256" key="6">
    <source>
        <dbReference type="ARBA" id="ARBA00023136"/>
    </source>
</evidence>
<dbReference type="GO" id="GO:0055085">
    <property type="term" value="P:transmembrane transport"/>
    <property type="evidence" value="ECO:0007669"/>
    <property type="project" value="InterPro"/>
</dbReference>
<reference evidence="9" key="1">
    <citation type="journal article" date="2020" name="mSystems">
        <title>Genome- and Community-Level Interaction Insights into Carbon Utilization and Element Cycling Functions of Hydrothermarchaeota in Hydrothermal Sediment.</title>
        <authorList>
            <person name="Zhou Z."/>
            <person name="Liu Y."/>
            <person name="Xu W."/>
            <person name="Pan J."/>
            <person name="Luo Z.H."/>
            <person name="Li M."/>
        </authorList>
    </citation>
    <scope>NUCLEOTIDE SEQUENCE [LARGE SCALE GENOMIC DNA]</scope>
    <source>
        <strain evidence="9">SpSt-210</strain>
    </source>
</reference>
<dbReference type="EMBL" id="DSIY01000132">
    <property type="protein sequence ID" value="HEG90873.1"/>
    <property type="molecule type" value="Genomic_DNA"/>
</dbReference>
<keyword evidence="4 7" id="KW-0812">Transmembrane</keyword>
<evidence type="ECO:0000256" key="7">
    <source>
        <dbReference type="RuleBase" id="RU363032"/>
    </source>
</evidence>
<dbReference type="InterPro" id="IPR000515">
    <property type="entry name" value="MetI-like"/>
</dbReference>
<gene>
    <name evidence="9" type="ORF">ENP34_05465</name>
</gene>
<evidence type="ECO:0000256" key="4">
    <source>
        <dbReference type="ARBA" id="ARBA00022692"/>
    </source>
</evidence>
<comment type="caution">
    <text evidence="9">The sequence shown here is derived from an EMBL/GenBank/DDBJ whole genome shotgun (WGS) entry which is preliminary data.</text>
</comment>
<dbReference type="Pfam" id="PF12911">
    <property type="entry name" value="OppC_N"/>
    <property type="match status" value="1"/>
</dbReference>
<feature type="transmembrane region" description="Helical" evidence="7">
    <location>
        <begin position="42"/>
        <end position="63"/>
    </location>
</feature>
<evidence type="ECO:0000256" key="5">
    <source>
        <dbReference type="ARBA" id="ARBA00022989"/>
    </source>
</evidence>
<dbReference type="Gene3D" id="1.10.3720.10">
    <property type="entry name" value="MetI-like"/>
    <property type="match status" value="1"/>
</dbReference>
<dbReference type="SUPFAM" id="SSF161098">
    <property type="entry name" value="MetI-like"/>
    <property type="match status" value="1"/>
</dbReference>
<dbReference type="InterPro" id="IPR025966">
    <property type="entry name" value="OppC_N"/>
</dbReference>
<feature type="transmembrane region" description="Helical" evidence="7">
    <location>
        <begin position="103"/>
        <end position="130"/>
    </location>
</feature>
<keyword evidence="5 7" id="KW-1133">Transmembrane helix</keyword>
<evidence type="ECO:0000259" key="8">
    <source>
        <dbReference type="PROSITE" id="PS50928"/>
    </source>
</evidence>
<keyword evidence="3" id="KW-1003">Cell membrane</keyword>
<protein>
    <submittedName>
        <fullName evidence="9">ABC transporter permease</fullName>
    </submittedName>
</protein>
<accession>A0A831TGU7</accession>
<evidence type="ECO:0000256" key="2">
    <source>
        <dbReference type="ARBA" id="ARBA00022448"/>
    </source>
</evidence>
<evidence type="ECO:0000256" key="1">
    <source>
        <dbReference type="ARBA" id="ARBA00004651"/>
    </source>
</evidence>
<organism evidence="9">
    <name type="scientific">Thermorudis peleae</name>
    <dbReference type="NCBI Taxonomy" id="1382356"/>
    <lineage>
        <taxon>Bacteria</taxon>
        <taxon>Pseudomonadati</taxon>
        <taxon>Thermomicrobiota</taxon>
        <taxon>Thermomicrobia</taxon>
        <taxon>Thermomicrobia incertae sedis</taxon>
        <taxon>Thermorudis</taxon>
    </lineage>
</organism>
<dbReference type="Pfam" id="PF00528">
    <property type="entry name" value="BPD_transp_1"/>
    <property type="match status" value="1"/>
</dbReference>